<protein>
    <submittedName>
        <fullName evidence="4">6-phosphogluconolactonase</fullName>
        <ecNumber evidence="4">3.1.1.31</ecNumber>
    </submittedName>
</protein>
<dbReference type="PANTHER" id="PTHR30344">
    <property type="entry name" value="6-PHOSPHOGLUCONOLACTONASE-RELATED"/>
    <property type="match status" value="1"/>
</dbReference>
<dbReference type="Gene3D" id="2.130.10.10">
    <property type="entry name" value="YVTN repeat-like/Quinoprotein amine dehydrogenase"/>
    <property type="match status" value="1"/>
</dbReference>
<evidence type="ECO:0000313" key="5">
    <source>
        <dbReference type="Proteomes" id="UP000320496"/>
    </source>
</evidence>
<evidence type="ECO:0000256" key="3">
    <source>
        <dbReference type="SAM" id="MobiDB-lite"/>
    </source>
</evidence>
<dbReference type="FunFam" id="2.130.10.10:FF:000306">
    <property type="entry name" value="3-carboxymuconate cyclase"/>
    <property type="match status" value="1"/>
</dbReference>
<dbReference type="PANTHER" id="PTHR30344:SF1">
    <property type="entry name" value="6-PHOSPHOGLUCONOLACTONASE"/>
    <property type="match status" value="1"/>
</dbReference>
<dbReference type="GO" id="GO:0005829">
    <property type="term" value="C:cytosol"/>
    <property type="evidence" value="ECO:0007669"/>
    <property type="project" value="TreeGrafter"/>
</dbReference>
<dbReference type="Proteomes" id="UP000320496">
    <property type="component" value="Chromosome"/>
</dbReference>
<dbReference type="GO" id="GO:0017057">
    <property type="term" value="F:6-phosphogluconolactonase activity"/>
    <property type="evidence" value="ECO:0007669"/>
    <property type="project" value="UniProtKB-EC"/>
</dbReference>
<reference evidence="4 5" key="1">
    <citation type="submission" date="2019-02" db="EMBL/GenBank/DDBJ databases">
        <title>Deep-cultivation of Planctomycetes and their phenomic and genomic characterization uncovers novel biology.</title>
        <authorList>
            <person name="Wiegand S."/>
            <person name="Jogler M."/>
            <person name="Boedeker C."/>
            <person name="Pinto D."/>
            <person name="Vollmers J."/>
            <person name="Rivas-Marin E."/>
            <person name="Kohn T."/>
            <person name="Peeters S.H."/>
            <person name="Heuer A."/>
            <person name="Rast P."/>
            <person name="Oberbeckmann S."/>
            <person name="Bunk B."/>
            <person name="Jeske O."/>
            <person name="Meyerdierks A."/>
            <person name="Storesund J.E."/>
            <person name="Kallscheuer N."/>
            <person name="Luecker S."/>
            <person name="Lage O.M."/>
            <person name="Pohl T."/>
            <person name="Merkel B.J."/>
            <person name="Hornburger P."/>
            <person name="Mueller R.-W."/>
            <person name="Bruemmer F."/>
            <person name="Labrenz M."/>
            <person name="Spormann A.M."/>
            <person name="Op den Camp H."/>
            <person name="Overmann J."/>
            <person name="Amann R."/>
            <person name="Jetten M.S.M."/>
            <person name="Mascher T."/>
            <person name="Medema M.H."/>
            <person name="Devos D.P."/>
            <person name="Kaster A.-K."/>
            <person name="Ovreas L."/>
            <person name="Rohde M."/>
            <person name="Galperin M.Y."/>
            <person name="Jogler C."/>
        </authorList>
    </citation>
    <scope>NUCLEOTIDE SEQUENCE [LARGE SCALE GENOMIC DNA]</scope>
    <source>
        <strain evidence="4 5">Mal4</strain>
    </source>
</reference>
<gene>
    <name evidence="4" type="primary">pgl_3</name>
    <name evidence="4" type="ORF">Mal4_58700</name>
</gene>
<dbReference type="InterPro" id="IPR015943">
    <property type="entry name" value="WD40/YVTN_repeat-like_dom_sf"/>
</dbReference>
<dbReference type="KEGG" id="mri:Mal4_58700"/>
<keyword evidence="5" id="KW-1185">Reference proteome</keyword>
<organism evidence="4 5">
    <name type="scientific">Maioricimonas rarisocia</name>
    <dbReference type="NCBI Taxonomy" id="2528026"/>
    <lineage>
        <taxon>Bacteria</taxon>
        <taxon>Pseudomonadati</taxon>
        <taxon>Planctomycetota</taxon>
        <taxon>Planctomycetia</taxon>
        <taxon>Planctomycetales</taxon>
        <taxon>Planctomycetaceae</taxon>
        <taxon>Maioricimonas</taxon>
    </lineage>
</organism>
<feature type="compositionally biased region" description="Polar residues" evidence="3">
    <location>
        <begin position="131"/>
        <end position="140"/>
    </location>
</feature>
<dbReference type="InterPro" id="IPR011048">
    <property type="entry name" value="Haem_d1_sf"/>
</dbReference>
<accession>A0A517ZGD7</accession>
<dbReference type="GO" id="GO:0006006">
    <property type="term" value="P:glucose metabolic process"/>
    <property type="evidence" value="ECO:0007669"/>
    <property type="project" value="UniProtKB-KW"/>
</dbReference>
<dbReference type="EMBL" id="CP036275">
    <property type="protein sequence ID" value="QDU41502.1"/>
    <property type="molecule type" value="Genomic_DNA"/>
</dbReference>
<evidence type="ECO:0000313" key="4">
    <source>
        <dbReference type="EMBL" id="QDU41502.1"/>
    </source>
</evidence>
<comment type="similarity">
    <text evidence="1">Belongs to the cycloisomerase 2 family.</text>
</comment>
<dbReference type="InterPro" id="IPR019405">
    <property type="entry name" value="Lactonase_7-beta_prop"/>
</dbReference>
<feature type="region of interest" description="Disordered" evidence="3">
    <location>
        <begin position="131"/>
        <end position="152"/>
    </location>
</feature>
<dbReference type="InterPro" id="IPR050282">
    <property type="entry name" value="Cycloisomerase_2"/>
</dbReference>
<name>A0A517ZGD7_9PLAN</name>
<dbReference type="AlphaFoldDB" id="A0A517ZGD7"/>
<keyword evidence="4" id="KW-0378">Hydrolase</keyword>
<proteinExistence type="inferred from homology"/>
<dbReference type="SUPFAM" id="SSF51004">
    <property type="entry name" value="C-terminal (heme d1) domain of cytochrome cd1-nitrite reductase"/>
    <property type="match status" value="1"/>
</dbReference>
<evidence type="ECO:0000256" key="1">
    <source>
        <dbReference type="ARBA" id="ARBA00005564"/>
    </source>
</evidence>
<sequence>MRIYVGTYTRGESEGIYLLEMNPETGSLTSRGLAAATDNPSFLAIHPTGKYVYAVNEVGRYKGEATGSVSAFSVDPETGKLSPLNVVTSLGAVPCHIVTDEEGKHVLIANYTGGSVAAFPIEEDGSLGASTAFHQHTGSSADPARQRGPHAHSINLDASNRFAIAADLGLDKLLVYRFDPQDGSLKENDPPAADVEPGSGPRHFAFHPDGKRAYAINELASTITAFTYDPESGTLESTQTISTLPDGFDGTNYTADIHVHPSGKFVYGSNRGHDSIAVFAIDEVTGKLTAVEQESTQGEVPRNFVIDPKGHFLLAANQNSDSVVVFAIDQNTGGLSPTGHSVKVPAPVCLQFWEGER</sequence>
<keyword evidence="2" id="KW-0313">Glucose metabolism</keyword>
<keyword evidence="2" id="KW-0119">Carbohydrate metabolism</keyword>
<dbReference type="EC" id="3.1.1.31" evidence="4"/>
<dbReference type="Pfam" id="PF10282">
    <property type="entry name" value="Lactonase"/>
    <property type="match status" value="1"/>
</dbReference>
<dbReference type="RefSeq" id="WP_197443928.1">
    <property type="nucleotide sequence ID" value="NZ_CP036275.1"/>
</dbReference>
<evidence type="ECO:0000256" key="2">
    <source>
        <dbReference type="ARBA" id="ARBA00022526"/>
    </source>
</evidence>